<dbReference type="SMART" id="SM00357">
    <property type="entry name" value="CSP"/>
    <property type="match status" value="1"/>
</dbReference>
<dbReference type="Gene3D" id="2.40.50.140">
    <property type="entry name" value="Nucleic acid-binding proteins"/>
    <property type="match status" value="1"/>
</dbReference>
<dbReference type="PANTHER" id="PTHR46425:SF1">
    <property type="entry name" value="TRANSCRIPTION TERMINATION FACTOR RHO"/>
    <property type="match status" value="1"/>
</dbReference>
<dbReference type="NCBIfam" id="TIGR00767">
    <property type="entry name" value="rho"/>
    <property type="match status" value="1"/>
</dbReference>
<sequence>MDEKLKDLSVIELRKLAKDRGIAGTSGLRKAELIEKLTADGALAAGKTESVPKTAERAPKRVPAAPAGNGASEPVPERERAVNRGRGDAAQKGNEPDSRENVPAARRPERREYAPRTGGSRTVTNRVKTGENGRVRPDGKNAPNRNTRIVRNSRNERTERSYENRTPAARNETDAPAERRTAEIRTAEPGNPENRMDNRVENRMDNRVENRLDNRPESRMDNRAENRLDNRVENRPDNRAGEARMTEQRTPENRMNDNRTMESSGAGRMQENKAPDFNELDSGVEAHGILEVMQEGFGFIRCENFLPGEDDVYVAPSQIRRFGLRTGDMIRGRKRVKSATEKFGALLYINDVNGYPAATLARRPKFADLTPIFPNERIRLERPDEENSVALRVMDLLSPIGKGQRGMIVSPPKAGKTTLLKQVAKSVTEQYPEMHLIILLIDERPEEVTDMKESVTGSQVEVIYSTFDEQADNHRRVSEMVIERARRLVEHGRDVMILLDSITRLTRAYNQTVPPSGRTLSGGLDPAALYMPKRFFGAARNIREGGSLTILATALIDTGSRMDDVVYEEFKGTGNMEIVLNRKLSEKRIFPAIDILATGTRRDDLLLTPGEQEASDIIHRATNSTRPEDSVEKILDLFAHTKNNPEFVALTRRRRMF</sequence>
<dbReference type="InterPro" id="IPR003593">
    <property type="entry name" value="AAA+_ATPase"/>
</dbReference>
<dbReference type="SUPFAM" id="SSF52540">
    <property type="entry name" value="P-loop containing nucleoside triphosphate hydrolases"/>
    <property type="match status" value="1"/>
</dbReference>
<keyword evidence="5 9" id="KW-0067">ATP-binding</keyword>
<dbReference type="InterPro" id="IPR000194">
    <property type="entry name" value="ATPase_F1/V1/A1_a/bsu_nucl-bd"/>
</dbReference>
<keyword evidence="7 9" id="KW-0805">Transcription regulation</keyword>
<evidence type="ECO:0000256" key="9">
    <source>
        <dbReference type="HAMAP-Rule" id="MF_01884"/>
    </source>
</evidence>
<feature type="domain" description="Rho RNA-BD" evidence="13">
    <location>
        <begin position="283"/>
        <end position="356"/>
    </location>
</feature>
<dbReference type="Pfam" id="PF00006">
    <property type="entry name" value="ATP-synt_ab"/>
    <property type="match status" value="1"/>
</dbReference>
<evidence type="ECO:0000256" key="6">
    <source>
        <dbReference type="ARBA" id="ARBA00022884"/>
    </source>
</evidence>
<evidence type="ECO:0000313" key="14">
    <source>
        <dbReference type="EMBL" id="SFR77723.1"/>
    </source>
</evidence>
<reference evidence="14 15" key="1">
    <citation type="submission" date="2016-10" db="EMBL/GenBank/DDBJ databases">
        <authorList>
            <person name="de Groot N.N."/>
        </authorList>
    </citation>
    <scope>NUCLEOTIDE SEQUENCE [LARGE SCALE GENOMIC DNA]</scope>
    <source>
        <strain evidence="14 15">F</strain>
    </source>
</reference>
<dbReference type="GO" id="GO:0004386">
    <property type="term" value="F:helicase activity"/>
    <property type="evidence" value="ECO:0007669"/>
    <property type="project" value="UniProtKB-UniRule"/>
</dbReference>
<dbReference type="Gene3D" id="1.10.720.30">
    <property type="entry name" value="SAP domain"/>
    <property type="match status" value="1"/>
</dbReference>
<feature type="binding site" evidence="9">
    <location>
        <position position="444"/>
    </location>
    <ligand>
        <name>ATP</name>
        <dbReference type="ChEBI" id="CHEBI:30616"/>
    </ligand>
</feature>
<dbReference type="InterPro" id="IPR027417">
    <property type="entry name" value="P-loop_NTPase"/>
</dbReference>
<dbReference type="GO" id="GO:0006353">
    <property type="term" value="P:DNA-templated transcription termination"/>
    <property type="evidence" value="ECO:0007669"/>
    <property type="project" value="UniProtKB-UniRule"/>
</dbReference>
<feature type="region of interest" description="Disordered" evidence="12">
    <location>
        <begin position="38"/>
        <end position="279"/>
    </location>
</feature>
<comment type="function">
    <text evidence="9">Facilitates transcription termination by a mechanism that involves Rho binding to the nascent RNA, activation of Rho's RNA-dependent ATPase activity, and release of the mRNA from the DNA template.</text>
</comment>
<feature type="compositionally biased region" description="Polar residues" evidence="12">
    <location>
        <begin position="143"/>
        <end position="152"/>
    </location>
</feature>
<keyword evidence="3 9" id="KW-0378">Hydrolase</keyword>
<dbReference type="GO" id="GO:0005524">
    <property type="term" value="F:ATP binding"/>
    <property type="evidence" value="ECO:0007669"/>
    <property type="project" value="UniProtKB-UniRule"/>
</dbReference>
<feature type="compositionally biased region" description="Basic and acidic residues" evidence="12">
    <location>
        <begin position="128"/>
        <end position="139"/>
    </location>
</feature>
<keyword evidence="1 9" id="KW-0806">Transcription termination</keyword>
<evidence type="ECO:0000256" key="11">
    <source>
        <dbReference type="PROSITE-ProRule" id="PRU01203"/>
    </source>
</evidence>
<dbReference type="Pfam" id="PF07498">
    <property type="entry name" value="Rho_N"/>
    <property type="match status" value="1"/>
</dbReference>
<evidence type="ECO:0000256" key="2">
    <source>
        <dbReference type="ARBA" id="ARBA00022741"/>
    </source>
</evidence>
<evidence type="ECO:0000256" key="10">
    <source>
        <dbReference type="NCBIfam" id="TIGR00767"/>
    </source>
</evidence>
<keyword evidence="8 9" id="KW-0804">Transcription</keyword>
<dbReference type="GO" id="GO:0016787">
    <property type="term" value="F:hydrolase activity"/>
    <property type="evidence" value="ECO:0007669"/>
    <property type="project" value="UniProtKB-KW"/>
</dbReference>
<comment type="caution">
    <text evidence="9">Lacks conserved residue(s) required for the propagation of feature annotation.</text>
</comment>
<gene>
    <name evidence="9" type="primary">rho</name>
    <name evidence="14" type="ORF">SAMN02910262_01487</name>
</gene>
<dbReference type="NCBIfam" id="NF006886">
    <property type="entry name" value="PRK09376.1"/>
    <property type="match status" value="1"/>
</dbReference>
<proteinExistence type="inferred from homology"/>
<dbReference type="CDD" id="cd01128">
    <property type="entry name" value="rho_factor_C"/>
    <property type="match status" value="1"/>
</dbReference>
<evidence type="ECO:0000256" key="12">
    <source>
        <dbReference type="SAM" id="MobiDB-lite"/>
    </source>
</evidence>
<keyword evidence="6 9" id="KW-0694">RNA-binding</keyword>
<dbReference type="PANTHER" id="PTHR46425">
    <property type="entry name" value="TRANSCRIPTION TERMINATION FACTOR RHO"/>
    <property type="match status" value="1"/>
</dbReference>
<dbReference type="InterPro" id="IPR012340">
    <property type="entry name" value="NA-bd_OB-fold"/>
</dbReference>
<dbReference type="InterPro" id="IPR011129">
    <property type="entry name" value="CSD"/>
</dbReference>
<dbReference type="SMART" id="SM00959">
    <property type="entry name" value="Rho_N"/>
    <property type="match status" value="1"/>
</dbReference>
<feature type="compositionally biased region" description="Basic and acidic residues" evidence="12">
    <location>
        <begin position="171"/>
        <end position="186"/>
    </location>
</feature>
<organism evidence="14 15">
    <name type="scientific">[Clostridium] aminophilum</name>
    <dbReference type="NCBI Taxonomy" id="1526"/>
    <lineage>
        <taxon>Bacteria</taxon>
        <taxon>Bacillati</taxon>
        <taxon>Bacillota</taxon>
        <taxon>Clostridia</taxon>
        <taxon>Lachnospirales</taxon>
        <taxon>Lachnospiraceae</taxon>
    </lineage>
</organism>
<evidence type="ECO:0000259" key="13">
    <source>
        <dbReference type="PROSITE" id="PS51856"/>
    </source>
</evidence>
<dbReference type="HAMAP" id="MF_01884">
    <property type="entry name" value="Rho"/>
    <property type="match status" value="1"/>
</dbReference>
<dbReference type="InterPro" id="IPR011113">
    <property type="entry name" value="Rho_RNA-bd"/>
</dbReference>
<dbReference type="InterPro" id="IPR011112">
    <property type="entry name" value="Rho-like_N"/>
</dbReference>
<dbReference type="GO" id="GO:0008186">
    <property type="term" value="F:ATP-dependent activity, acting on RNA"/>
    <property type="evidence" value="ECO:0007669"/>
    <property type="project" value="UniProtKB-UniRule"/>
</dbReference>
<dbReference type="InterPro" id="IPR036361">
    <property type="entry name" value="SAP_dom_sf"/>
</dbReference>
<evidence type="ECO:0000256" key="3">
    <source>
        <dbReference type="ARBA" id="ARBA00022801"/>
    </source>
</evidence>
<dbReference type="SMART" id="SM00382">
    <property type="entry name" value="AAA"/>
    <property type="match status" value="1"/>
</dbReference>
<comment type="subunit">
    <text evidence="9">Homohexamer. The homohexamer assembles into an open ring structure.</text>
</comment>
<feature type="compositionally biased region" description="Basic and acidic residues" evidence="12">
    <location>
        <begin position="75"/>
        <end position="114"/>
    </location>
</feature>
<dbReference type="InterPro" id="IPR041703">
    <property type="entry name" value="Rho_factor_ATP-bd"/>
</dbReference>
<dbReference type="EMBL" id="FOZC01000007">
    <property type="protein sequence ID" value="SFR77723.1"/>
    <property type="molecule type" value="Genomic_DNA"/>
</dbReference>
<dbReference type="Gene3D" id="3.40.50.300">
    <property type="entry name" value="P-loop containing nucleotide triphosphate hydrolases"/>
    <property type="match status" value="1"/>
</dbReference>
<dbReference type="RefSeq" id="WP_031472541.1">
    <property type="nucleotide sequence ID" value="NZ_FOZC01000007.1"/>
</dbReference>
<feature type="binding site" evidence="9">
    <location>
        <begin position="401"/>
        <end position="406"/>
    </location>
    <ligand>
        <name>ATP</name>
        <dbReference type="ChEBI" id="CHEBI:30616"/>
    </ligand>
</feature>
<evidence type="ECO:0000256" key="8">
    <source>
        <dbReference type="ARBA" id="ARBA00023163"/>
    </source>
</evidence>
<dbReference type="EC" id="3.6.4.-" evidence="9 10"/>
<dbReference type="PROSITE" id="PS51856">
    <property type="entry name" value="RHO_RNA_BD"/>
    <property type="match status" value="1"/>
</dbReference>
<keyword evidence="4 9" id="KW-0347">Helicase</keyword>
<accession>A0A1I6JFB3</accession>
<dbReference type="SUPFAM" id="SSF50249">
    <property type="entry name" value="Nucleic acid-binding proteins"/>
    <property type="match status" value="1"/>
</dbReference>
<protein>
    <recommendedName>
        <fullName evidence="9 10">Transcription termination factor Rho</fullName>
        <ecNumber evidence="9 10">3.6.4.-</ecNumber>
    </recommendedName>
    <alternativeName>
        <fullName evidence="9">ATP-dependent helicase Rho</fullName>
    </alternativeName>
</protein>
<keyword evidence="2 9" id="KW-0547">Nucleotide-binding</keyword>
<feature type="compositionally biased region" description="Basic and acidic residues" evidence="12">
    <location>
        <begin position="153"/>
        <end position="163"/>
    </location>
</feature>
<dbReference type="InterPro" id="IPR004665">
    <property type="entry name" value="Term_rho"/>
</dbReference>
<comment type="similarity">
    <text evidence="9 11">Belongs to the Rho family.</text>
</comment>
<evidence type="ECO:0000256" key="7">
    <source>
        <dbReference type="ARBA" id="ARBA00023015"/>
    </source>
</evidence>
<feature type="binding site" evidence="9">
    <location>
        <begin position="413"/>
        <end position="418"/>
    </location>
    <ligand>
        <name>ATP</name>
        <dbReference type="ChEBI" id="CHEBI:30616"/>
    </ligand>
</feature>
<dbReference type="Pfam" id="PF07497">
    <property type="entry name" value="Rho_RNA_bind"/>
    <property type="match status" value="1"/>
</dbReference>
<feature type="compositionally biased region" description="Basic and acidic residues" evidence="12">
    <location>
        <begin position="194"/>
        <end position="260"/>
    </location>
</feature>
<name>A0A1I6JFB3_9FIRM</name>
<evidence type="ECO:0000256" key="5">
    <source>
        <dbReference type="ARBA" id="ARBA00022840"/>
    </source>
</evidence>
<evidence type="ECO:0000313" key="15">
    <source>
        <dbReference type="Proteomes" id="UP000214760"/>
    </source>
</evidence>
<evidence type="ECO:0000256" key="1">
    <source>
        <dbReference type="ARBA" id="ARBA00022472"/>
    </source>
</evidence>
<dbReference type="AlphaFoldDB" id="A0A1I6JFB3"/>
<dbReference type="Proteomes" id="UP000214760">
    <property type="component" value="Unassembled WGS sequence"/>
</dbReference>
<evidence type="ECO:0000256" key="4">
    <source>
        <dbReference type="ARBA" id="ARBA00022806"/>
    </source>
</evidence>
<dbReference type="GO" id="GO:0003723">
    <property type="term" value="F:RNA binding"/>
    <property type="evidence" value="ECO:0007669"/>
    <property type="project" value="UniProtKB-UniRule"/>
</dbReference>